<dbReference type="RefSeq" id="WP_288185659.1">
    <property type="nucleotide sequence ID" value="NZ_LT608335.1"/>
</dbReference>
<dbReference type="InterPro" id="IPR024300">
    <property type="entry name" value="SipL_SPOCS_dom"/>
</dbReference>
<proteinExistence type="predicted"/>
<dbReference type="Pfam" id="PF12673">
    <property type="entry name" value="SipL"/>
    <property type="match status" value="1"/>
</dbReference>
<accession>A0A212M079</accession>
<name>A0A212M079_9FIRM</name>
<sequence>MTHIEPWDRPNYCTAGYGPKSIVVQQVLGERDVQKSIDVHVVVPRHKPAIEQIVDVFVKKLCITSVDIIPNKVVVRGQFEVKALYVACKPRQPVHAVEVWPVRFTAHADIRGARRGMDAEANVMVEFVDYACEEHTRAQWYKKKGHKYDDCDDDYDYDCDDHHHHHHDCDDDYDDCDYDCDCDDNYHHKPKKKTLKKHKFPHKCKPDCHCDHDHHHHCKPHKPMHCCTRHFDVSVVLRITVKVMADREVMLQLPGYPPGVLPPKPKG</sequence>
<evidence type="ECO:0000313" key="2">
    <source>
        <dbReference type="EMBL" id="SCM83171.1"/>
    </source>
</evidence>
<gene>
    <name evidence="2" type="ORF">KL86SPO_70029</name>
</gene>
<reference evidence="2" key="1">
    <citation type="submission" date="2016-08" db="EMBL/GenBank/DDBJ databases">
        <authorList>
            <person name="Seilhamer J.J."/>
        </authorList>
    </citation>
    <scope>NUCLEOTIDE SEQUENCE</scope>
    <source>
        <strain evidence="2">86</strain>
    </source>
</reference>
<protein>
    <recommendedName>
        <fullName evidence="1">SipL SPOCS domain-containing protein</fullName>
    </recommendedName>
</protein>
<feature type="domain" description="SipL SPOCS" evidence="1">
    <location>
        <begin position="50"/>
        <end position="132"/>
    </location>
</feature>
<dbReference type="EMBL" id="FMJE01000007">
    <property type="protein sequence ID" value="SCM83171.1"/>
    <property type="molecule type" value="Genomic_DNA"/>
</dbReference>
<organism evidence="2">
    <name type="scientific">uncultured Sporomusa sp</name>
    <dbReference type="NCBI Taxonomy" id="307249"/>
    <lineage>
        <taxon>Bacteria</taxon>
        <taxon>Bacillati</taxon>
        <taxon>Bacillota</taxon>
        <taxon>Negativicutes</taxon>
        <taxon>Selenomonadales</taxon>
        <taxon>Sporomusaceae</taxon>
        <taxon>Sporomusa</taxon>
        <taxon>environmental samples</taxon>
    </lineage>
</organism>
<dbReference type="AlphaFoldDB" id="A0A212M079"/>
<evidence type="ECO:0000259" key="1">
    <source>
        <dbReference type="Pfam" id="PF12673"/>
    </source>
</evidence>